<dbReference type="PANTHER" id="PTHR35457">
    <property type="entry name" value="HEME A SYNTHASE"/>
    <property type="match status" value="1"/>
</dbReference>
<dbReference type="EMBL" id="CP036281">
    <property type="protein sequence ID" value="QDU78702.1"/>
    <property type="molecule type" value="Genomic_DNA"/>
</dbReference>
<protein>
    <submittedName>
        <fullName evidence="14">Heme A synthase</fullName>
    </submittedName>
</protein>
<keyword evidence="7" id="KW-0408">Iron</keyword>
<evidence type="ECO:0000256" key="3">
    <source>
        <dbReference type="ARBA" id="ARBA00022692"/>
    </source>
</evidence>
<evidence type="ECO:0000256" key="8">
    <source>
        <dbReference type="ARBA" id="ARBA00023133"/>
    </source>
</evidence>
<evidence type="ECO:0000256" key="12">
    <source>
        <dbReference type="SAM" id="MobiDB-lite"/>
    </source>
</evidence>
<accession>A0A518CHJ7</accession>
<dbReference type="InterPro" id="IPR003780">
    <property type="entry name" value="COX15/CtaA_fam"/>
</dbReference>
<evidence type="ECO:0000256" key="13">
    <source>
        <dbReference type="SAM" id="Phobius"/>
    </source>
</evidence>
<dbReference type="GO" id="GO:0046872">
    <property type="term" value="F:metal ion binding"/>
    <property type="evidence" value="ECO:0007669"/>
    <property type="project" value="UniProtKB-KW"/>
</dbReference>
<evidence type="ECO:0000256" key="10">
    <source>
        <dbReference type="ARBA" id="ARBA00023157"/>
    </source>
</evidence>
<dbReference type="AlphaFoldDB" id="A0A518CHJ7"/>
<dbReference type="InterPro" id="IPR050450">
    <property type="entry name" value="COX15/CtaA_HemeA_synthase"/>
</dbReference>
<organism evidence="14 15">
    <name type="scientific">Polystyrenella longa</name>
    <dbReference type="NCBI Taxonomy" id="2528007"/>
    <lineage>
        <taxon>Bacteria</taxon>
        <taxon>Pseudomonadati</taxon>
        <taxon>Planctomycetota</taxon>
        <taxon>Planctomycetia</taxon>
        <taxon>Planctomycetales</taxon>
        <taxon>Planctomycetaceae</taxon>
        <taxon>Polystyrenella</taxon>
    </lineage>
</organism>
<keyword evidence="5 13" id="KW-1133">Transmembrane helix</keyword>
<feature type="transmembrane region" description="Helical" evidence="13">
    <location>
        <begin position="179"/>
        <end position="198"/>
    </location>
</feature>
<feature type="transmembrane region" description="Helical" evidence="13">
    <location>
        <begin position="210"/>
        <end position="228"/>
    </location>
</feature>
<feature type="region of interest" description="Disordered" evidence="12">
    <location>
        <begin position="316"/>
        <end position="335"/>
    </location>
</feature>
<dbReference type="PANTHER" id="PTHR35457:SF1">
    <property type="entry name" value="HEME A SYNTHASE"/>
    <property type="match status" value="1"/>
</dbReference>
<evidence type="ECO:0000256" key="7">
    <source>
        <dbReference type="ARBA" id="ARBA00023004"/>
    </source>
</evidence>
<evidence type="ECO:0000256" key="6">
    <source>
        <dbReference type="ARBA" id="ARBA00023002"/>
    </source>
</evidence>
<evidence type="ECO:0000313" key="14">
    <source>
        <dbReference type="EMBL" id="QDU78702.1"/>
    </source>
</evidence>
<keyword evidence="2" id="KW-1003">Cell membrane</keyword>
<evidence type="ECO:0000256" key="5">
    <source>
        <dbReference type="ARBA" id="ARBA00022989"/>
    </source>
</evidence>
<dbReference type="Proteomes" id="UP000317178">
    <property type="component" value="Chromosome"/>
</dbReference>
<dbReference type="KEGG" id="plon:Pla110_04060"/>
<dbReference type="GO" id="GO:0006784">
    <property type="term" value="P:heme A biosynthetic process"/>
    <property type="evidence" value="ECO:0007669"/>
    <property type="project" value="InterPro"/>
</dbReference>
<dbReference type="GO" id="GO:0016491">
    <property type="term" value="F:oxidoreductase activity"/>
    <property type="evidence" value="ECO:0007669"/>
    <property type="project" value="UniProtKB-KW"/>
</dbReference>
<evidence type="ECO:0000256" key="9">
    <source>
        <dbReference type="ARBA" id="ARBA00023136"/>
    </source>
</evidence>
<feature type="transmembrane region" description="Helical" evidence="13">
    <location>
        <begin position="135"/>
        <end position="158"/>
    </location>
</feature>
<keyword evidence="9 13" id="KW-0472">Membrane</keyword>
<keyword evidence="4" id="KW-0479">Metal-binding</keyword>
<feature type="transmembrane region" description="Helical" evidence="13">
    <location>
        <begin position="279"/>
        <end position="301"/>
    </location>
</feature>
<dbReference type="GO" id="GO:0016020">
    <property type="term" value="C:membrane"/>
    <property type="evidence" value="ECO:0007669"/>
    <property type="project" value="UniProtKB-SubCell"/>
</dbReference>
<keyword evidence="3 13" id="KW-0812">Transmembrane</keyword>
<dbReference type="OrthoDB" id="128939at2"/>
<name>A0A518CHJ7_9PLAN</name>
<feature type="transmembrane region" description="Helical" evidence="13">
    <location>
        <begin position="240"/>
        <end position="259"/>
    </location>
</feature>
<reference evidence="14 15" key="1">
    <citation type="submission" date="2019-02" db="EMBL/GenBank/DDBJ databases">
        <title>Deep-cultivation of Planctomycetes and their phenomic and genomic characterization uncovers novel biology.</title>
        <authorList>
            <person name="Wiegand S."/>
            <person name="Jogler M."/>
            <person name="Boedeker C."/>
            <person name="Pinto D."/>
            <person name="Vollmers J."/>
            <person name="Rivas-Marin E."/>
            <person name="Kohn T."/>
            <person name="Peeters S.H."/>
            <person name="Heuer A."/>
            <person name="Rast P."/>
            <person name="Oberbeckmann S."/>
            <person name="Bunk B."/>
            <person name="Jeske O."/>
            <person name="Meyerdierks A."/>
            <person name="Storesund J.E."/>
            <person name="Kallscheuer N."/>
            <person name="Luecker S."/>
            <person name="Lage O.M."/>
            <person name="Pohl T."/>
            <person name="Merkel B.J."/>
            <person name="Hornburger P."/>
            <person name="Mueller R.-W."/>
            <person name="Bruemmer F."/>
            <person name="Labrenz M."/>
            <person name="Spormann A.M."/>
            <person name="Op den Camp H."/>
            <person name="Overmann J."/>
            <person name="Amann R."/>
            <person name="Jetten M.S.M."/>
            <person name="Mascher T."/>
            <person name="Medema M.H."/>
            <person name="Devos D.P."/>
            <person name="Kaster A.-K."/>
            <person name="Ovreas L."/>
            <person name="Rohde M."/>
            <person name="Galperin M.Y."/>
            <person name="Jogler C."/>
        </authorList>
    </citation>
    <scope>NUCLEOTIDE SEQUENCE [LARGE SCALE GENOMIC DNA]</scope>
    <source>
        <strain evidence="14 15">Pla110</strain>
    </source>
</reference>
<proteinExistence type="predicted"/>
<keyword evidence="15" id="KW-1185">Reference proteome</keyword>
<feature type="compositionally biased region" description="Polar residues" evidence="12">
    <location>
        <begin position="319"/>
        <end position="335"/>
    </location>
</feature>
<feature type="transmembrane region" description="Helical" evidence="13">
    <location>
        <begin position="83"/>
        <end position="101"/>
    </location>
</feature>
<evidence type="ECO:0000256" key="4">
    <source>
        <dbReference type="ARBA" id="ARBA00022723"/>
    </source>
</evidence>
<comment type="pathway">
    <text evidence="11">Porphyrin-containing compound metabolism.</text>
</comment>
<gene>
    <name evidence="14" type="primary">ctaA</name>
    <name evidence="14" type="ORF">Pla110_04060</name>
</gene>
<keyword evidence="6" id="KW-0560">Oxidoreductase</keyword>
<feature type="transmembrane region" description="Helical" evidence="13">
    <location>
        <begin position="24"/>
        <end position="52"/>
    </location>
</feature>
<evidence type="ECO:0000256" key="1">
    <source>
        <dbReference type="ARBA" id="ARBA00004141"/>
    </source>
</evidence>
<feature type="transmembrane region" description="Helical" evidence="13">
    <location>
        <begin position="108"/>
        <end position="129"/>
    </location>
</feature>
<comment type="subcellular location">
    <subcellularLocation>
        <location evidence="1">Membrane</location>
        <topology evidence="1">Multi-pass membrane protein</topology>
    </subcellularLocation>
</comment>
<sequence length="335" mass="36900">MTENSNSPQLIDPSTVTSKWFRRLAILLLIMAFWPVVFGAITTTLNAGMAFLDWPSSDGQNMVTYPWLKDIGTDKFWEHGHRLGGMTIGILSIALVIGAWFADTRRWIFALALAILLGVIAQGVMGGVRVLRDNVYWAIVHGSFAPLVTSLIMVMVFVTGKRYWAVASQAPEAKIGKNLLLAYLTAGCLFIQYILGCFLRHRGTAVHEHLGFAAISTVLILITLFMAIRSNSKLIKGSGFHLFGVLLIQLLLGMGAWIVKFGLPSMIDYVPRAESPEQVFMRTAHTVMGMFLFMSAVVHVVKVKRISWLQKHPEAVGSSVGSDFQNPSTTKGSTI</sequence>
<keyword evidence="8" id="KW-0350">Heme biosynthesis</keyword>
<evidence type="ECO:0000313" key="15">
    <source>
        <dbReference type="Proteomes" id="UP000317178"/>
    </source>
</evidence>
<dbReference type="Pfam" id="PF02628">
    <property type="entry name" value="COX15-CtaA"/>
    <property type="match status" value="1"/>
</dbReference>
<evidence type="ECO:0000256" key="11">
    <source>
        <dbReference type="ARBA" id="ARBA00023444"/>
    </source>
</evidence>
<dbReference type="RefSeq" id="WP_144992672.1">
    <property type="nucleotide sequence ID" value="NZ_CP036281.1"/>
</dbReference>
<keyword evidence="10" id="KW-1015">Disulfide bond</keyword>
<evidence type="ECO:0000256" key="2">
    <source>
        <dbReference type="ARBA" id="ARBA00022475"/>
    </source>
</evidence>